<proteinExistence type="predicted"/>
<feature type="region of interest" description="Disordered" evidence="1">
    <location>
        <begin position="371"/>
        <end position="419"/>
    </location>
</feature>
<sequence length="658" mass="74476">PGKSLGSLTGGVLMELLNARHTFQIFSGISLFIAFVYYLVLKFILQPLELKRLKRKNEVMNMPIETISTLEHQRSLKRKKKAEQKQKEEIAKKTFKKWRAKTKKAPTPTAENGRIIPDNSLITNVKPTDHDTNENGNISVLDETLIANLNETQTTNLNETQMSSVLADESQVWEDNSENEERVSDMICIENEIIKNEVQTALCEDPMPNEKGDLTLNDEEKCNIVKEEVAPSLIDEPTSTISITNEAQTQSENDNKVEKISLNDNHINYKVVIEELEKNNTAGGNYQSTPIQIENNENINPSISNENVSEKIDAQNNLHEEKSLSIEEEIVVEKKDTHLDETEESYQEPIMPTEKQVVNINEQEISNIPKKEVETSFIEDPKASNGNTSELQTQSEYEDKEELKETNTAENLEQSSTMQVENNENINQSTLEDNLSINLDSQKSFHEDNIILDDKKPIADEKNKTLDEAEKSSQENKCSEEHRSIAEGEGDTNEAVIKSNEDKEKFKETNTVENLKQPSTMQVEDNININQSTSDVNTSTNLDAQKSLHEGNIISDDKKSVVDEKNNTLDETENSSQENKSPEEHRLIADAEREHKESVIKSNNSLDNEKEKITNLKTNEDIPEEKESSTAKNIGISDQIVETLSKKEEDVEKTNKSS</sequence>
<keyword evidence="4" id="KW-1185">Reference proteome</keyword>
<feature type="compositionally biased region" description="Basic and acidic residues" evidence="1">
    <location>
        <begin position="607"/>
        <end position="629"/>
    </location>
</feature>
<feature type="compositionally biased region" description="Basic and acidic residues" evidence="1">
    <location>
        <begin position="580"/>
        <end position="599"/>
    </location>
</feature>
<dbReference type="EMBL" id="CAXKWB010054421">
    <property type="protein sequence ID" value="CAL4175818.1"/>
    <property type="molecule type" value="Genomic_DNA"/>
</dbReference>
<evidence type="ECO:0000313" key="3">
    <source>
        <dbReference type="EMBL" id="CAL4175818.1"/>
    </source>
</evidence>
<feature type="compositionally biased region" description="Basic and acidic residues" evidence="1">
    <location>
        <begin position="371"/>
        <end position="382"/>
    </location>
</feature>
<evidence type="ECO:0000313" key="4">
    <source>
        <dbReference type="Proteomes" id="UP001497623"/>
    </source>
</evidence>
<feature type="region of interest" description="Disordered" evidence="1">
    <location>
        <begin position="460"/>
        <end position="637"/>
    </location>
</feature>
<feature type="compositionally biased region" description="Basic and acidic residues" evidence="1">
    <location>
        <begin position="499"/>
        <end position="510"/>
    </location>
</feature>
<feature type="transmembrane region" description="Helical" evidence="2">
    <location>
        <begin position="23"/>
        <end position="45"/>
    </location>
</feature>
<reference evidence="3 4" key="1">
    <citation type="submission" date="2024-05" db="EMBL/GenBank/DDBJ databases">
        <authorList>
            <person name="Wallberg A."/>
        </authorList>
    </citation>
    <scope>NUCLEOTIDE SEQUENCE [LARGE SCALE GENOMIC DNA]</scope>
</reference>
<comment type="caution">
    <text evidence="3">The sequence shown here is derived from an EMBL/GenBank/DDBJ whole genome shotgun (WGS) entry which is preliminary data.</text>
</comment>
<protein>
    <submittedName>
        <fullName evidence="3">Uncharacterized protein</fullName>
    </submittedName>
</protein>
<feature type="compositionally biased region" description="Polar residues" evidence="1">
    <location>
        <begin position="408"/>
        <end position="419"/>
    </location>
</feature>
<evidence type="ECO:0000256" key="1">
    <source>
        <dbReference type="SAM" id="MobiDB-lite"/>
    </source>
</evidence>
<feature type="compositionally biased region" description="Polar residues" evidence="1">
    <location>
        <begin position="511"/>
        <end position="544"/>
    </location>
</feature>
<feature type="compositionally biased region" description="Polar residues" evidence="1">
    <location>
        <begin position="384"/>
        <end position="395"/>
    </location>
</feature>
<keyword evidence="2" id="KW-0812">Transmembrane</keyword>
<dbReference type="AlphaFoldDB" id="A0AAV2SDV0"/>
<dbReference type="Proteomes" id="UP001497623">
    <property type="component" value="Unassembled WGS sequence"/>
</dbReference>
<feature type="compositionally biased region" description="Basic and acidic residues" evidence="1">
    <location>
        <begin position="555"/>
        <end position="568"/>
    </location>
</feature>
<evidence type="ECO:0000256" key="2">
    <source>
        <dbReference type="SAM" id="Phobius"/>
    </source>
</evidence>
<keyword evidence="2" id="KW-0472">Membrane</keyword>
<accession>A0AAV2SDV0</accession>
<keyword evidence="2" id="KW-1133">Transmembrane helix</keyword>
<organism evidence="3 4">
    <name type="scientific">Meganyctiphanes norvegica</name>
    <name type="common">Northern krill</name>
    <name type="synonym">Thysanopoda norvegica</name>
    <dbReference type="NCBI Taxonomy" id="48144"/>
    <lineage>
        <taxon>Eukaryota</taxon>
        <taxon>Metazoa</taxon>
        <taxon>Ecdysozoa</taxon>
        <taxon>Arthropoda</taxon>
        <taxon>Crustacea</taxon>
        <taxon>Multicrustacea</taxon>
        <taxon>Malacostraca</taxon>
        <taxon>Eumalacostraca</taxon>
        <taxon>Eucarida</taxon>
        <taxon>Euphausiacea</taxon>
        <taxon>Euphausiidae</taxon>
        <taxon>Meganyctiphanes</taxon>
    </lineage>
</organism>
<feature type="compositionally biased region" description="Basic and acidic residues" evidence="1">
    <location>
        <begin position="460"/>
        <end position="486"/>
    </location>
</feature>
<gene>
    <name evidence="3" type="ORF">MNOR_LOCUS34684</name>
</gene>
<name>A0AAV2SDV0_MEGNR</name>
<feature type="non-terminal residue" evidence="3">
    <location>
        <position position="1"/>
    </location>
</feature>